<protein>
    <submittedName>
        <fullName evidence="9">Tripartite motif-containing protein 43-like</fullName>
    </submittedName>
</protein>
<keyword evidence="3" id="KW-0862">Zinc</keyword>
<dbReference type="InterPro" id="IPR013083">
    <property type="entry name" value="Znf_RING/FYVE/PHD"/>
</dbReference>
<dbReference type="PANTHER" id="PTHR24103">
    <property type="entry name" value="E3 UBIQUITIN-PROTEIN LIGASE TRIM"/>
    <property type="match status" value="1"/>
</dbReference>
<name>A0A2U3X5P3_ODORO</name>
<dbReference type="SMART" id="SM00184">
    <property type="entry name" value="RING"/>
    <property type="match status" value="1"/>
</dbReference>
<evidence type="ECO:0000256" key="3">
    <source>
        <dbReference type="ARBA" id="ARBA00022833"/>
    </source>
</evidence>
<dbReference type="PRINTS" id="PR01407">
    <property type="entry name" value="BUTYPHLNCDUF"/>
</dbReference>
<reference evidence="9" key="1">
    <citation type="submission" date="2025-08" db="UniProtKB">
        <authorList>
            <consortium name="RefSeq"/>
        </authorList>
    </citation>
    <scope>IDENTIFICATION</scope>
</reference>
<evidence type="ECO:0000259" key="6">
    <source>
        <dbReference type="PROSITE" id="PS50119"/>
    </source>
</evidence>
<dbReference type="Pfam" id="PF15227">
    <property type="entry name" value="zf-C3HC4_4"/>
    <property type="match status" value="1"/>
</dbReference>
<dbReference type="Pfam" id="PF00643">
    <property type="entry name" value="zf-B_box"/>
    <property type="match status" value="1"/>
</dbReference>
<evidence type="ECO:0000256" key="4">
    <source>
        <dbReference type="PROSITE-ProRule" id="PRU00024"/>
    </source>
</evidence>
<feature type="domain" description="B30.2/SPRY" evidence="7">
    <location>
        <begin position="245"/>
        <end position="430"/>
    </location>
</feature>
<dbReference type="RefSeq" id="XP_004417749.1">
    <property type="nucleotide sequence ID" value="XM_004417692.1"/>
</dbReference>
<dbReference type="KEGG" id="oro:101379130"/>
<dbReference type="Gene3D" id="3.30.40.10">
    <property type="entry name" value="Zinc/RING finger domain, C3HC4 (zinc finger)"/>
    <property type="match status" value="1"/>
</dbReference>
<dbReference type="PROSITE" id="PS50089">
    <property type="entry name" value="ZF_RING_2"/>
    <property type="match status" value="1"/>
</dbReference>
<accession>A0A2U3X5P3</accession>
<dbReference type="SUPFAM" id="SSF49899">
    <property type="entry name" value="Concanavalin A-like lectins/glucanases"/>
    <property type="match status" value="1"/>
</dbReference>
<evidence type="ECO:0000313" key="9">
    <source>
        <dbReference type="RefSeq" id="XP_004417749.1"/>
    </source>
</evidence>
<evidence type="ECO:0000313" key="8">
    <source>
        <dbReference type="Proteomes" id="UP000245340"/>
    </source>
</evidence>
<dbReference type="PROSITE" id="PS00518">
    <property type="entry name" value="ZF_RING_1"/>
    <property type="match status" value="1"/>
</dbReference>
<dbReference type="InterPro" id="IPR003879">
    <property type="entry name" value="Butyrophylin_SPRY"/>
</dbReference>
<feature type="domain" description="B box-type" evidence="6">
    <location>
        <begin position="93"/>
        <end position="136"/>
    </location>
</feature>
<dbReference type="PROSITE" id="PS50119">
    <property type="entry name" value="ZF_BBOX"/>
    <property type="match status" value="1"/>
</dbReference>
<dbReference type="InterPro" id="IPR000315">
    <property type="entry name" value="Znf_B-box"/>
</dbReference>
<dbReference type="GeneID" id="101379130"/>
<dbReference type="Gene3D" id="2.60.120.920">
    <property type="match status" value="1"/>
</dbReference>
<evidence type="ECO:0000259" key="5">
    <source>
        <dbReference type="PROSITE" id="PS50089"/>
    </source>
</evidence>
<dbReference type="InterPro" id="IPR001841">
    <property type="entry name" value="Znf_RING"/>
</dbReference>
<dbReference type="Pfam" id="PF00622">
    <property type="entry name" value="SPRY"/>
    <property type="match status" value="1"/>
</dbReference>
<dbReference type="SUPFAM" id="SSF57850">
    <property type="entry name" value="RING/U-box"/>
    <property type="match status" value="1"/>
</dbReference>
<dbReference type="InterPro" id="IPR050143">
    <property type="entry name" value="TRIM/RBCC"/>
</dbReference>
<dbReference type="AlphaFoldDB" id="A0A2U3X5P3"/>
<keyword evidence="2 4" id="KW-0863">Zinc-finger</keyword>
<dbReference type="Gene3D" id="3.30.160.60">
    <property type="entry name" value="Classic Zinc Finger"/>
    <property type="match status" value="1"/>
</dbReference>
<dbReference type="InterPro" id="IPR043136">
    <property type="entry name" value="B30.2/SPRY_sf"/>
</dbReference>
<evidence type="ECO:0000256" key="2">
    <source>
        <dbReference type="ARBA" id="ARBA00022771"/>
    </source>
</evidence>
<keyword evidence="1" id="KW-0479">Metal-binding</keyword>
<keyword evidence="8" id="KW-1185">Reference proteome</keyword>
<dbReference type="SUPFAM" id="SSF57845">
    <property type="entry name" value="B-box zinc-binding domain"/>
    <property type="match status" value="1"/>
</dbReference>
<dbReference type="SMART" id="SM00336">
    <property type="entry name" value="BBOX"/>
    <property type="match status" value="1"/>
</dbReference>
<evidence type="ECO:0000256" key="1">
    <source>
        <dbReference type="ARBA" id="ARBA00022723"/>
    </source>
</evidence>
<dbReference type="PROSITE" id="PS50188">
    <property type="entry name" value="B302_SPRY"/>
    <property type="match status" value="1"/>
</dbReference>
<dbReference type="InterPro" id="IPR013320">
    <property type="entry name" value="ConA-like_dom_sf"/>
</dbReference>
<dbReference type="InterPro" id="IPR017907">
    <property type="entry name" value="Znf_RING_CS"/>
</dbReference>
<evidence type="ECO:0000259" key="7">
    <source>
        <dbReference type="PROSITE" id="PS50188"/>
    </source>
</evidence>
<dbReference type="InParanoid" id="A0A2U3X5P3"/>
<dbReference type="InterPro" id="IPR003877">
    <property type="entry name" value="SPRY_dom"/>
</dbReference>
<proteinExistence type="predicted"/>
<organism evidence="8 9">
    <name type="scientific">Odobenus rosmarus divergens</name>
    <name type="common">Pacific walrus</name>
    <dbReference type="NCBI Taxonomy" id="9708"/>
    <lineage>
        <taxon>Eukaryota</taxon>
        <taxon>Metazoa</taxon>
        <taxon>Chordata</taxon>
        <taxon>Craniata</taxon>
        <taxon>Vertebrata</taxon>
        <taxon>Euteleostomi</taxon>
        <taxon>Mammalia</taxon>
        <taxon>Eutheria</taxon>
        <taxon>Laurasiatheria</taxon>
        <taxon>Carnivora</taxon>
        <taxon>Caniformia</taxon>
        <taxon>Pinnipedia</taxon>
        <taxon>Odobenidae</taxon>
        <taxon>Odobenus</taxon>
    </lineage>
</organism>
<dbReference type="GO" id="GO:0008270">
    <property type="term" value="F:zinc ion binding"/>
    <property type="evidence" value="ECO:0007669"/>
    <property type="project" value="UniProtKB-KW"/>
</dbReference>
<gene>
    <name evidence="9" type="primary">LOC101379130</name>
</gene>
<dbReference type="InterPro" id="IPR001870">
    <property type="entry name" value="B30.2/SPRY"/>
</dbReference>
<dbReference type="Proteomes" id="UP000245340">
    <property type="component" value="Unplaced"/>
</dbReference>
<sequence>MASRNLDLALPEPVQKEFICPVCLNTFTDPVTICCGHSFCRSCLYLFWEVAEIPYQCLVCCEPSQRREYKTNSVLKNLVYIARKANLREFLHSEEQMCGTHKKTKMIFCREEESLLCWLCSDSPEHKAHRHCSTEEAIEEQREKLSDEMRSLWKKIQGIQESLNKYGRMTVPSMYFVTQHENVIPAHETPCPVLREESETLESLREEGNEMCDQFRRNQSHLINCMSYLREMYMELVAMCQKPDGELLQELGDTLARIFLLTVNVTFSRVITNHDTRLFEDVRSLRYDRDHLYASLIPGTSDYFASWGEPCFSSGKHYWELEVNDSWDWVVGVCEGFRDNSWMRNIGPLEELSGTFLLMCVKEDDGYRLWATCPLSPVFTEKPQGKVGVFLDFDTGSLSFVDVAKHWVIWRYHDGCLKSPVRPFMCSGHR</sequence>
<feature type="domain" description="RING-type" evidence="5">
    <location>
        <begin position="20"/>
        <end position="60"/>
    </location>
</feature>